<accession>A0AA40F0U3</accession>
<protein>
    <recommendedName>
        <fullName evidence="4">Secreted protein</fullName>
    </recommendedName>
</protein>
<gene>
    <name evidence="2" type="ORF">B0T18DRAFT_405761</name>
</gene>
<comment type="caution">
    <text evidence="2">The sequence shown here is derived from an EMBL/GenBank/DDBJ whole genome shotgun (WGS) entry which is preliminary data.</text>
</comment>
<name>A0AA40F0U3_9PEZI</name>
<reference evidence="2" key="1">
    <citation type="submission" date="2023-06" db="EMBL/GenBank/DDBJ databases">
        <title>Genome-scale phylogeny and comparative genomics of the fungal order Sordariales.</title>
        <authorList>
            <consortium name="Lawrence Berkeley National Laboratory"/>
            <person name="Hensen N."/>
            <person name="Bonometti L."/>
            <person name="Westerberg I."/>
            <person name="Brannstrom I.O."/>
            <person name="Guillou S."/>
            <person name="Cros-Aarteil S."/>
            <person name="Calhoun S."/>
            <person name="Haridas S."/>
            <person name="Kuo A."/>
            <person name="Mondo S."/>
            <person name="Pangilinan J."/>
            <person name="Riley R."/>
            <person name="LaButti K."/>
            <person name="Andreopoulos B."/>
            <person name="Lipzen A."/>
            <person name="Chen C."/>
            <person name="Yanf M."/>
            <person name="Daum C."/>
            <person name="Ng V."/>
            <person name="Clum A."/>
            <person name="Steindorff A."/>
            <person name="Ohm R."/>
            <person name="Martin F."/>
            <person name="Silar P."/>
            <person name="Natvig D."/>
            <person name="Lalanne C."/>
            <person name="Gautier V."/>
            <person name="Ament-velasquez S.L."/>
            <person name="Kruys A."/>
            <person name="Hutchinson M.I."/>
            <person name="Powell A.J."/>
            <person name="Barry K."/>
            <person name="Miller A.N."/>
            <person name="Grigoriev I.V."/>
            <person name="Debuchy R."/>
            <person name="Gladieux P."/>
            <person name="Thoren M.H."/>
            <person name="Johannesson H."/>
        </authorList>
    </citation>
    <scope>NUCLEOTIDE SEQUENCE</scope>
    <source>
        <strain evidence="2">SMH3187-1</strain>
    </source>
</reference>
<feature type="signal peptide" evidence="1">
    <location>
        <begin position="1"/>
        <end position="38"/>
    </location>
</feature>
<dbReference type="Proteomes" id="UP001172155">
    <property type="component" value="Unassembled WGS sequence"/>
</dbReference>
<keyword evidence="3" id="KW-1185">Reference proteome</keyword>
<feature type="chain" id="PRO_5041330692" description="Secreted protein" evidence="1">
    <location>
        <begin position="39"/>
        <end position="111"/>
    </location>
</feature>
<keyword evidence="1" id="KW-0732">Signal</keyword>
<proteinExistence type="predicted"/>
<dbReference type="AlphaFoldDB" id="A0AA40F0U3"/>
<evidence type="ECO:0000313" key="2">
    <source>
        <dbReference type="EMBL" id="KAK0749089.1"/>
    </source>
</evidence>
<evidence type="ECO:0000313" key="3">
    <source>
        <dbReference type="Proteomes" id="UP001172155"/>
    </source>
</evidence>
<dbReference type="EMBL" id="JAUKUD010000003">
    <property type="protein sequence ID" value="KAK0749089.1"/>
    <property type="molecule type" value="Genomic_DNA"/>
</dbReference>
<sequence>MGETAHRVGRLNSQLPTMARSRSFVLCCLVLGPVLGLAVRGHHGDTRGHRVASNQQRTMLRLGPELSTTNWPNWPIRPASRQRSTKDALRFVRARWVQVNSRGKGEASAVR</sequence>
<evidence type="ECO:0000256" key="1">
    <source>
        <dbReference type="SAM" id="SignalP"/>
    </source>
</evidence>
<evidence type="ECO:0008006" key="4">
    <source>
        <dbReference type="Google" id="ProtNLM"/>
    </source>
</evidence>
<organism evidence="2 3">
    <name type="scientific">Schizothecium vesticola</name>
    <dbReference type="NCBI Taxonomy" id="314040"/>
    <lineage>
        <taxon>Eukaryota</taxon>
        <taxon>Fungi</taxon>
        <taxon>Dikarya</taxon>
        <taxon>Ascomycota</taxon>
        <taxon>Pezizomycotina</taxon>
        <taxon>Sordariomycetes</taxon>
        <taxon>Sordariomycetidae</taxon>
        <taxon>Sordariales</taxon>
        <taxon>Schizotheciaceae</taxon>
        <taxon>Schizothecium</taxon>
    </lineage>
</organism>